<dbReference type="EMBL" id="QOUI01000008">
    <property type="protein sequence ID" value="RCK68886.1"/>
    <property type="molecule type" value="Genomic_DNA"/>
</dbReference>
<proteinExistence type="predicted"/>
<dbReference type="PANTHER" id="PTHR33885:SF3">
    <property type="entry name" value="PHAGE SHOCK PROTEIN C"/>
    <property type="match status" value="1"/>
</dbReference>
<evidence type="ECO:0000256" key="3">
    <source>
        <dbReference type="ARBA" id="ARBA00022692"/>
    </source>
</evidence>
<evidence type="ECO:0000256" key="6">
    <source>
        <dbReference type="SAM" id="MobiDB-lite"/>
    </source>
</evidence>
<feature type="region of interest" description="Disordered" evidence="6">
    <location>
        <begin position="1"/>
        <end position="36"/>
    </location>
</feature>
<evidence type="ECO:0000256" key="2">
    <source>
        <dbReference type="ARBA" id="ARBA00022475"/>
    </source>
</evidence>
<gene>
    <name evidence="9" type="ORF">DT076_13250</name>
</gene>
<evidence type="ECO:0000313" key="9">
    <source>
        <dbReference type="EMBL" id="RCK68886.1"/>
    </source>
</evidence>
<evidence type="ECO:0000256" key="1">
    <source>
        <dbReference type="ARBA" id="ARBA00004162"/>
    </source>
</evidence>
<dbReference type="GO" id="GO:0005886">
    <property type="term" value="C:plasma membrane"/>
    <property type="evidence" value="ECO:0007669"/>
    <property type="project" value="UniProtKB-SubCell"/>
</dbReference>
<dbReference type="PANTHER" id="PTHR33885">
    <property type="entry name" value="PHAGE SHOCK PROTEIN C"/>
    <property type="match status" value="1"/>
</dbReference>
<dbReference type="Pfam" id="PF04024">
    <property type="entry name" value="PspC"/>
    <property type="match status" value="1"/>
</dbReference>
<accession>A0A367YSN2</accession>
<feature type="region of interest" description="Disordered" evidence="6">
    <location>
        <begin position="225"/>
        <end position="304"/>
    </location>
</feature>
<feature type="transmembrane region" description="Helical" evidence="7">
    <location>
        <begin position="347"/>
        <end position="366"/>
    </location>
</feature>
<comment type="caution">
    <text evidence="9">The sequence shown here is derived from an EMBL/GenBank/DDBJ whole genome shotgun (WGS) entry which is preliminary data.</text>
</comment>
<dbReference type="Proteomes" id="UP000252770">
    <property type="component" value="Unassembled WGS sequence"/>
</dbReference>
<dbReference type="AlphaFoldDB" id="A0A367YSN2"/>
<keyword evidence="10" id="KW-1185">Reference proteome</keyword>
<dbReference type="InterPro" id="IPR007168">
    <property type="entry name" value="Phageshock_PspC_N"/>
</dbReference>
<dbReference type="InterPro" id="IPR052027">
    <property type="entry name" value="PspC"/>
</dbReference>
<feature type="transmembrane region" description="Helical" evidence="7">
    <location>
        <begin position="135"/>
        <end position="154"/>
    </location>
</feature>
<keyword evidence="3 7" id="KW-0812">Transmembrane</keyword>
<evidence type="ECO:0000259" key="8">
    <source>
        <dbReference type="Pfam" id="PF04024"/>
    </source>
</evidence>
<name>A0A367YSN2_9ACTN</name>
<feature type="compositionally biased region" description="Pro residues" evidence="6">
    <location>
        <begin position="276"/>
        <end position="296"/>
    </location>
</feature>
<evidence type="ECO:0000256" key="7">
    <source>
        <dbReference type="SAM" id="Phobius"/>
    </source>
</evidence>
<organism evidence="9 10">
    <name type="scientific">Desertihabitans brevis</name>
    <dbReference type="NCBI Taxonomy" id="2268447"/>
    <lineage>
        <taxon>Bacteria</taxon>
        <taxon>Bacillati</taxon>
        <taxon>Actinomycetota</taxon>
        <taxon>Actinomycetes</taxon>
        <taxon>Propionibacteriales</taxon>
        <taxon>Propionibacteriaceae</taxon>
        <taxon>Desertihabitans</taxon>
    </lineage>
</organism>
<keyword evidence="5 7" id="KW-0472">Membrane</keyword>
<feature type="compositionally biased region" description="Gly residues" evidence="6">
    <location>
        <begin position="27"/>
        <end position="36"/>
    </location>
</feature>
<reference evidence="9 10" key="1">
    <citation type="submission" date="2018-07" db="EMBL/GenBank/DDBJ databases">
        <title>Desertimonas flava gen. nov. sp. nov.</title>
        <authorList>
            <person name="Liu S."/>
        </authorList>
    </citation>
    <scope>NUCLEOTIDE SEQUENCE [LARGE SCALE GENOMIC DNA]</scope>
    <source>
        <strain evidence="9 10">16Sb5-5</strain>
    </source>
</reference>
<feature type="transmembrane region" description="Helical" evidence="7">
    <location>
        <begin position="91"/>
        <end position="114"/>
    </location>
</feature>
<feature type="transmembrane region" description="Helical" evidence="7">
    <location>
        <begin position="403"/>
        <end position="423"/>
    </location>
</feature>
<feature type="transmembrane region" description="Helical" evidence="7">
    <location>
        <begin position="372"/>
        <end position="396"/>
    </location>
</feature>
<evidence type="ECO:0000256" key="4">
    <source>
        <dbReference type="ARBA" id="ARBA00022989"/>
    </source>
</evidence>
<sequence length="541" mass="56661">MMTSSLTRRGAAVMRESPCAPLRPAGRGPGAGPGRRGPNGCLPRWWAAARLRRMGAMEDVWSLRRATDGKVAGVCSALATRWDVDPLVVRIGAVLLALSAGAGAVLYLFAWALLPREDEQESPVQRYAPGLARQSREFWLAAVIIVTVAVAFSVGSVAPLGLMPAVVVVAVWYFGFRRPQRQARDREQTTGALPTPGASHDPFAGPETAFTSAAREWQQTVLAYRSRGEQPDASRPTPLRPDAAHPEATRTPSHPGPRTSWSAAPAADQPHGRAPGPAPVPPVDRPSPADPAPSPARPVTTAEGAEALSAHTAAVRQYLGVPDPAGLYTAPPPADPPAPQRRRGNRVLLGVLLAALVVVLGSLGALDAVTGWPIVLSTYLGAALAVAAVACVVAAFTGRFRGLAAITVLLAISAVTTGLGQAFSQSPAWSQSSTHRYDSLAELPASDGMEVGTVEVDLSGLEVTEDRSYVVRVDAGVVRLVVPEDQHVQVEAVVDVGTIRTPAGSSQGIDLRQTATFGDTDEPRLTIRALAEAGTVEVVAR</sequence>
<feature type="domain" description="Phage shock protein PspC N-terminal" evidence="8">
    <location>
        <begin position="64"/>
        <end position="117"/>
    </location>
</feature>
<comment type="subcellular location">
    <subcellularLocation>
        <location evidence="1">Cell membrane</location>
        <topology evidence="1">Single-pass membrane protein</topology>
    </subcellularLocation>
</comment>
<feature type="region of interest" description="Disordered" evidence="6">
    <location>
        <begin position="183"/>
        <end position="206"/>
    </location>
</feature>
<evidence type="ECO:0000256" key="5">
    <source>
        <dbReference type="ARBA" id="ARBA00023136"/>
    </source>
</evidence>
<keyword evidence="4 7" id="KW-1133">Transmembrane helix</keyword>
<protein>
    <submittedName>
        <fullName evidence="9">PspC domain-containing protein</fullName>
    </submittedName>
</protein>
<evidence type="ECO:0000313" key="10">
    <source>
        <dbReference type="Proteomes" id="UP000252770"/>
    </source>
</evidence>
<keyword evidence="2" id="KW-1003">Cell membrane</keyword>